<proteinExistence type="predicted"/>
<protein>
    <submittedName>
        <fullName evidence="1">Uncharacterized protein</fullName>
    </submittedName>
</protein>
<evidence type="ECO:0000313" key="2">
    <source>
        <dbReference type="Proteomes" id="UP001148838"/>
    </source>
</evidence>
<dbReference type="Proteomes" id="UP001148838">
    <property type="component" value="Unassembled WGS sequence"/>
</dbReference>
<comment type="caution">
    <text evidence="1">The sequence shown here is derived from an EMBL/GenBank/DDBJ whole genome shotgun (WGS) entry which is preliminary data.</text>
</comment>
<accession>A0ABQ8SVJ3</accession>
<reference evidence="1 2" key="1">
    <citation type="journal article" date="2022" name="Allergy">
        <title>Genome assembly and annotation of Periplaneta americana reveal a comprehensive cockroach allergen profile.</title>
        <authorList>
            <person name="Wang L."/>
            <person name="Xiong Q."/>
            <person name="Saelim N."/>
            <person name="Wang L."/>
            <person name="Nong W."/>
            <person name="Wan A.T."/>
            <person name="Shi M."/>
            <person name="Liu X."/>
            <person name="Cao Q."/>
            <person name="Hui J.H.L."/>
            <person name="Sookrung N."/>
            <person name="Leung T.F."/>
            <person name="Tungtrongchitr A."/>
            <person name="Tsui S.K.W."/>
        </authorList>
    </citation>
    <scope>NUCLEOTIDE SEQUENCE [LARGE SCALE GENOMIC DNA]</scope>
    <source>
        <strain evidence="1">PWHHKU_190912</strain>
    </source>
</reference>
<keyword evidence="2" id="KW-1185">Reference proteome</keyword>
<sequence>MGQHRSASVVKMCDEEDVLLASAALIVILNANRRKFRKRRFWVRPNLQSRKIYRGSDLMKDLILDDVDQLNLEYRCGGVS</sequence>
<dbReference type="EMBL" id="JAJSOF020000019">
    <property type="protein sequence ID" value="KAJ4438219.1"/>
    <property type="molecule type" value="Genomic_DNA"/>
</dbReference>
<name>A0ABQ8SVJ3_PERAM</name>
<gene>
    <name evidence="1" type="ORF">ANN_14158</name>
</gene>
<organism evidence="1 2">
    <name type="scientific">Periplaneta americana</name>
    <name type="common">American cockroach</name>
    <name type="synonym">Blatta americana</name>
    <dbReference type="NCBI Taxonomy" id="6978"/>
    <lineage>
        <taxon>Eukaryota</taxon>
        <taxon>Metazoa</taxon>
        <taxon>Ecdysozoa</taxon>
        <taxon>Arthropoda</taxon>
        <taxon>Hexapoda</taxon>
        <taxon>Insecta</taxon>
        <taxon>Pterygota</taxon>
        <taxon>Neoptera</taxon>
        <taxon>Polyneoptera</taxon>
        <taxon>Dictyoptera</taxon>
        <taxon>Blattodea</taxon>
        <taxon>Blattoidea</taxon>
        <taxon>Blattidae</taxon>
        <taxon>Blattinae</taxon>
        <taxon>Periplaneta</taxon>
    </lineage>
</organism>
<evidence type="ECO:0000313" key="1">
    <source>
        <dbReference type="EMBL" id="KAJ4438219.1"/>
    </source>
</evidence>